<evidence type="ECO:0000313" key="4">
    <source>
        <dbReference type="Proteomes" id="UP000254236"/>
    </source>
</evidence>
<dbReference type="OrthoDB" id="3175656at2"/>
<reference evidence="3 5" key="2">
    <citation type="submission" date="2018-08" db="EMBL/GenBank/DDBJ databases">
        <title>Brachybacterium saurashtrense DSM 23186.</title>
        <authorList>
            <person name="Li Y."/>
        </authorList>
    </citation>
    <scope>NUCLEOTIDE SEQUENCE [LARGE SCALE GENOMIC DNA]</scope>
    <source>
        <strain evidence="3 5">DSM 23186</strain>
    </source>
</reference>
<dbReference type="EMBL" id="CP031356">
    <property type="protein sequence ID" value="AXK46625.1"/>
    <property type="molecule type" value="Genomic_DNA"/>
</dbReference>
<dbReference type="RefSeq" id="WP_115414372.1">
    <property type="nucleotide sequence ID" value="NZ_CP031356.1"/>
</dbReference>
<evidence type="ECO:0000259" key="1">
    <source>
        <dbReference type="SMART" id="SM00829"/>
    </source>
</evidence>
<dbReference type="Proteomes" id="UP000282185">
    <property type="component" value="Unassembled WGS sequence"/>
</dbReference>
<reference evidence="2 4" key="1">
    <citation type="submission" date="2018-07" db="EMBL/GenBank/DDBJ databases">
        <title>Brachybacterium saurashtrense DSM 23186 genome sequence.</title>
        <authorList>
            <person name="Guo L."/>
        </authorList>
    </citation>
    <scope>NUCLEOTIDE SEQUENCE [LARGE SCALE GENOMIC DNA]</scope>
    <source>
        <strain evidence="2 4">DSM 23186</strain>
    </source>
</reference>
<gene>
    <name evidence="2" type="ORF">DWV08_14070</name>
    <name evidence="3" type="ORF">DXU92_16900</name>
</gene>
<protein>
    <submittedName>
        <fullName evidence="3">NAD(P)-dependent alcohol dehydrogenase</fullName>
    </submittedName>
</protein>
<feature type="domain" description="Enoyl reductase (ER)" evidence="1">
    <location>
        <begin position="23"/>
        <end position="326"/>
    </location>
</feature>
<organism evidence="3 5">
    <name type="scientific">Brachybacterium saurashtrense</name>
    <dbReference type="NCBI Taxonomy" id="556288"/>
    <lineage>
        <taxon>Bacteria</taxon>
        <taxon>Bacillati</taxon>
        <taxon>Actinomycetota</taxon>
        <taxon>Actinomycetes</taxon>
        <taxon>Micrococcales</taxon>
        <taxon>Dermabacteraceae</taxon>
        <taxon>Brachybacterium</taxon>
    </lineage>
</organism>
<dbReference type="Pfam" id="PF08240">
    <property type="entry name" value="ADH_N"/>
    <property type="match status" value="1"/>
</dbReference>
<dbReference type="InterPro" id="IPR013154">
    <property type="entry name" value="ADH-like_N"/>
</dbReference>
<accession>A0A345YRS3</accession>
<dbReference type="Gene3D" id="3.90.180.10">
    <property type="entry name" value="Medium-chain alcohol dehydrogenases, catalytic domain"/>
    <property type="match status" value="1"/>
</dbReference>
<proteinExistence type="predicted"/>
<evidence type="ECO:0000313" key="2">
    <source>
        <dbReference type="EMBL" id="AXK46625.1"/>
    </source>
</evidence>
<evidence type="ECO:0000313" key="3">
    <source>
        <dbReference type="EMBL" id="RRR20770.1"/>
    </source>
</evidence>
<sequence>MSSDVSASGSDSTMRAVVFDRYGGPEVLRVAEVPIARTGPGEVLIRVEASSVNGGETAGRRGDLKLITGRRFPKRIGIDFVGTVVQTDADAAYAPVGTRVWGTVDERGEQGSLAEYIAVDPSRFSIAPAGLTPVEAATLLAGGTTALTAMRDIARLRAGERLLVRGASGGVGSVAVQVGAHLGAEVTGLAHPDAFEFVRAQKANHVLDYVTPPSQLGEFDVIFDTRGTSLSAYRRLLTPRGRMVTIAFNLRRPVRSLAGLQLSRLRRVRPVRLFLGRPRRPVFEELAHLAERRVIAPVVHSVHTMEDVVSAHAQMEHERVLGKVAVDVAHN</sequence>
<dbReference type="GO" id="GO:0016491">
    <property type="term" value="F:oxidoreductase activity"/>
    <property type="evidence" value="ECO:0007669"/>
    <property type="project" value="InterPro"/>
</dbReference>
<dbReference type="InterPro" id="IPR011032">
    <property type="entry name" value="GroES-like_sf"/>
</dbReference>
<dbReference type="Proteomes" id="UP000254236">
    <property type="component" value="Chromosome"/>
</dbReference>
<dbReference type="InterPro" id="IPR020843">
    <property type="entry name" value="ER"/>
</dbReference>
<dbReference type="InterPro" id="IPR050700">
    <property type="entry name" value="YIM1/Zinc_Alcohol_DH_Fams"/>
</dbReference>
<dbReference type="CDD" id="cd08267">
    <property type="entry name" value="MDR1"/>
    <property type="match status" value="1"/>
</dbReference>
<dbReference type="SUPFAM" id="SSF51735">
    <property type="entry name" value="NAD(P)-binding Rossmann-fold domains"/>
    <property type="match status" value="1"/>
</dbReference>
<keyword evidence="4" id="KW-1185">Reference proteome</keyword>
<dbReference type="AlphaFoldDB" id="A0A345YRS3"/>
<dbReference type="EMBL" id="QSWH01000014">
    <property type="protein sequence ID" value="RRR20770.1"/>
    <property type="molecule type" value="Genomic_DNA"/>
</dbReference>
<dbReference type="SMART" id="SM00829">
    <property type="entry name" value="PKS_ER"/>
    <property type="match status" value="1"/>
</dbReference>
<dbReference type="InterPro" id="IPR036291">
    <property type="entry name" value="NAD(P)-bd_dom_sf"/>
</dbReference>
<dbReference type="KEGG" id="bsau:DWV08_14070"/>
<dbReference type="Pfam" id="PF13602">
    <property type="entry name" value="ADH_zinc_N_2"/>
    <property type="match status" value="1"/>
</dbReference>
<dbReference type="PANTHER" id="PTHR11695:SF294">
    <property type="entry name" value="RETICULON-4-INTERACTING PROTEIN 1, MITOCHONDRIAL"/>
    <property type="match status" value="1"/>
</dbReference>
<dbReference type="Gene3D" id="3.40.50.720">
    <property type="entry name" value="NAD(P)-binding Rossmann-like Domain"/>
    <property type="match status" value="1"/>
</dbReference>
<dbReference type="SUPFAM" id="SSF50129">
    <property type="entry name" value="GroES-like"/>
    <property type="match status" value="1"/>
</dbReference>
<dbReference type="PANTHER" id="PTHR11695">
    <property type="entry name" value="ALCOHOL DEHYDROGENASE RELATED"/>
    <property type="match status" value="1"/>
</dbReference>
<name>A0A345YRS3_9MICO</name>
<evidence type="ECO:0000313" key="5">
    <source>
        <dbReference type="Proteomes" id="UP000282185"/>
    </source>
</evidence>